<evidence type="ECO:0000256" key="5">
    <source>
        <dbReference type="SAM" id="MobiDB-lite"/>
    </source>
</evidence>
<feature type="compositionally biased region" description="Basic and acidic residues" evidence="5">
    <location>
        <begin position="89"/>
        <end position="103"/>
    </location>
</feature>
<evidence type="ECO:0000313" key="8">
    <source>
        <dbReference type="Proteomes" id="UP000886689"/>
    </source>
</evidence>
<evidence type="ECO:0000256" key="2">
    <source>
        <dbReference type="ARBA" id="ARBA00022884"/>
    </source>
</evidence>
<evidence type="ECO:0000256" key="1">
    <source>
        <dbReference type="ARBA" id="ARBA00008396"/>
    </source>
</evidence>
<dbReference type="Pfam" id="PF01479">
    <property type="entry name" value="S4"/>
    <property type="match status" value="1"/>
</dbReference>
<dbReference type="EMBL" id="JADJUC010000007">
    <property type="protein sequence ID" value="MBK8524139.1"/>
    <property type="molecule type" value="Genomic_DNA"/>
</dbReference>
<accession>A0A9D7K2E3</accession>
<feature type="domain" description="RNA-binding S4" evidence="6">
    <location>
        <begin position="9"/>
        <end position="75"/>
    </location>
</feature>
<dbReference type="AlphaFoldDB" id="A0A9D7K2E3"/>
<organism evidence="7 8">
    <name type="scientific">Candidatus Proximibacter danicus</name>
    <dbReference type="NCBI Taxonomy" id="2954365"/>
    <lineage>
        <taxon>Bacteria</taxon>
        <taxon>Pseudomonadati</taxon>
        <taxon>Pseudomonadota</taxon>
        <taxon>Betaproteobacteria</taxon>
        <taxon>Candidatus Proximibacter</taxon>
    </lineage>
</organism>
<evidence type="ECO:0000256" key="3">
    <source>
        <dbReference type="ARBA" id="ARBA00023125"/>
    </source>
</evidence>
<dbReference type="GO" id="GO:0034605">
    <property type="term" value="P:cellular response to heat"/>
    <property type="evidence" value="ECO:0007669"/>
    <property type="project" value="InterPro"/>
</dbReference>
<dbReference type="GO" id="GO:0003727">
    <property type="term" value="F:single-stranded RNA binding"/>
    <property type="evidence" value="ECO:0007669"/>
    <property type="project" value="InterPro"/>
</dbReference>
<dbReference type="Proteomes" id="UP000886689">
    <property type="component" value="Unassembled WGS sequence"/>
</dbReference>
<reference evidence="7" key="1">
    <citation type="submission" date="2020-10" db="EMBL/GenBank/DDBJ databases">
        <title>Connecting structure to function with the recovery of over 1000 high-quality activated sludge metagenome-assembled genomes encoding full-length rRNA genes using long-read sequencing.</title>
        <authorList>
            <person name="Singleton C.M."/>
            <person name="Petriglieri F."/>
            <person name="Kristensen J.M."/>
            <person name="Kirkegaard R.H."/>
            <person name="Michaelsen T.Y."/>
            <person name="Andersen M.H."/>
            <person name="Karst S.M."/>
            <person name="Dueholm M.S."/>
            <person name="Nielsen P.H."/>
            <person name="Albertsen M."/>
        </authorList>
    </citation>
    <scope>NUCLEOTIDE SEQUENCE</scope>
    <source>
        <strain evidence="7">Hirt_18-Q3-R61-65_BATAC.395</strain>
    </source>
</reference>
<dbReference type="GO" id="GO:0003677">
    <property type="term" value="F:DNA binding"/>
    <property type="evidence" value="ECO:0007669"/>
    <property type="project" value="UniProtKB-KW"/>
</dbReference>
<feature type="region of interest" description="Disordered" evidence="5">
    <location>
        <begin position="81"/>
        <end position="129"/>
    </location>
</feature>
<proteinExistence type="inferred from homology"/>
<comment type="caution">
    <text evidence="7">The sequence shown here is derived from an EMBL/GenBank/DDBJ whole genome shotgun (WGS) entry which is preliminary data.</text>
</comment>
<comment type="similarity">
    <text evidence="1">Belongs to the HSP15 family.</text>
</comment>
<dbReference type="Gene3D" id="3.10.290.10">
    <property type="entry name" value="RNA-binding S4 domain"/>
    <property type="match status" value="1"/>
</dbReference>
<dbReference type="InterPro" id="IPR025708">
    <property type="entry name" value="HSP15"/>
</dbReference>
<keyword evidence="2 4" id="KW-0694">RNA-binding</keyword>
<gene>
    <name evidence="7" type="ORF">IPL58_08420</name>
</gene>
<dbReference type="SUPFAM" id="SSF55174">
    <property type="entry name" value="Alpha-L RNA-binding motif"/>
    <property type="match status" value="1"/>
</dbReference>
<name>A0A9D7K2E3_9PROT</name>
<dbReference type="PROSITE" id="PS50889">
    <property type="entry name" value="S4"/>
    <property type="match status" value="1"/>
</dbReference>
<keyword evidence="3" id="KW-0238">DNA-binding</keyword>
<protein>
    <submittedName>
        <fullName evidence="7">RNA-binding S4 domain-containing protein</fullName>
    </submittedName>
</protein>
<dbReference type="SMART" id="SM00363">
    <property type="entry name" value="S4"/>
    <property type="match status" value="1"/>
</dbReference>
<evidence type="ECO:0000313" key="7">
    <source>
        <dbReference type="EMBL" id="MBK8524139.1"/>
    </source>
</evidence>
<evidence type="ECO:0000259" key="6">
    <source>
        <dbReference type="SMART" id="SM00363"/>
    </source>
</evidence>
<sequence length="129" mass="14441">MTDTSQTRQRLDKWLWAARFFKTRSLAAEAVGGGKIKLNGSTAKPAKEIKAGDLLELSIGHVQWTVNVVALNEYRRPASEAQQLYAETEESRTQRAQAMEERSTAPAPGADLKGRPTKRDRRQIQRFSG</sequence>
<evidence type="ECO:0000256" key="4">
    <source>
        <dbReference type="PROSITE-ProRule" id="PRU00182"/>
    </source>
</evidence>
<dbReference type="InterPro" id="IPR036986">
    <property type="entry name" value="S4_RNA-bd_sf"/>
</dbReference>
<dbReference type="CDD" id="cd00165">
    <property type="entry name" value="S4"/>
    <property type="match status" value="1"/>
</dbReference>
<dbReference type="GO" id="GO:0043023">
    <property type="term" value="F:ribosomal large subunit binding"/>
    <property type="evidence" value="ECO:0007669"/>
    <property type="project" value="InterPro"/>
</dbReference>
<dbReference type="InterPro" id="IPR002942">
    <property type="entry name" value="S4_RNA-bd"/>
</dbReference>
<dbReference type="PIRSF" id="PIRSF016821">
    <property type="entry name" value="HSP15"/>
    <property type="match status" value="1"/>
</dbReference>